<protein>
    <recommendedName>
        <fullName evidence="1">Peptidase S1 domain-containing protein</fullName>
    </recommendedName>
</protein>
<accession>A0A8X6QN87</accession>
<keyword evidence="3" id="KW-1185">Reference proteome</keyword>
<dbReference type="Proteomes" id="UP000887013">
    <property type="component" value="Unassembled WGS sequence"/>
</dbReference>
<dbReference type="InterPro" id="IPR043504">
    <property type="entry name" value="Peptidase_S1_PA_chymotrypsin"/>
</dbReference>
<dbReference type="EMBL" id="BMAW01129583">
    <property type="protein sequence ID" value="GFU31030.1"/>
    <property type="molecule type" value="Genomic_DNA"/>
</dbReference>
<dbReference type="InterPro" id="IPR001254">
    <property type="entry name" value="Trypsin_dom"/>
</dbReference>
<dbReference type="GO" id="GO:0004252">
    <property type="term" value="F:serine-type endopeptidase activity"/>
    <property type="evidence" value="ECO:0007669"/>
    <property type="project" value="InterPro"/>
</dbReference>
<dbReference type="InterPro" id="IPR009003">
    <property type="entry name" value="Peptidase_S1_PA"/>
</dbReference>
<dbReference type="GO" id="GO:0006508">
    <property type="term" value="P:proteolysis"/>
    <property type="evidence" value="ECO:0007669"/>
    <property type="project" value="InterPro"/>
</dbReference>
<dbReference type="SUPFAM" id="SSF50494">
    <property type="entry name" value="Trypsin-like serine proteases"/>
    <property type="match status" value="1"/>
</dbReference>
<name>A0A8X6QN87_NEPPI</name>
<feature type="non-terminal residue" evidence="2">
    <location>
        <position position="1"/>
    </location>
</feature>
<sequence>LEADINEKCLQGKAIPNCFLSEKQVKVRVPWIVTDTFKMNFDISRLIPHPDYQHSCKVRDIALIELKKTFKCDPHTLPL</sequence>
<dbReference type="AlphaFoldDB" id="A0A8X6QN87"/>
<comment type="caution">
    <text evidence="2">The sequence shown here is derived from an EMBL/GenBank/DDBJ whole genome shotgun (WGS) entry which is preliminary data.</text>
</comment>
<proteinExistence type="predicted"/>
<reference evidence="2" key="1">
    <citation type="submission" date="2020-08" db="EMBL/GenBank/DDBJ databases">
        <title>Multicomponent nature underlies the extraordinary mechanical properties of spider dragline silk.</title>
        <authorList>
            <person name="Kono N."/>
            <person name="Nakamura H."/>
            <person name="Mori M."/>
            <person name="Yoshida Y."/>
            <person name="Ohtoshi R."/>
            <person name="Malay A.D."/>
            <person name="Moran D.A.P."/>
            <person name="Tomita M."/>
            <person name="Numata K."/>
            <person name="Arakawa K."/>
        </authorList>
    </citation>
    <scope>NUCLEOTIDE SEQUENCE</scope>
</reference>
<evidence type="ECO:0000313" key="2">
    <source>
        <dbReference type="EMBL" id="GFU31030.1"/>
    </source>
</evidence>
<organism evidence="2 3">
    <name type="scientific">Nephila pilipes</name>
    <name type="common">Giant wood spider</name>
    <name type="synonym">Nephila maculata</name>
    <dbReference type="NCBI Taxonomy" id="299642"/>
    <lineage>
        <taxon>Eukaryota</taxon>
        <taxon>Metazoa</taxon>
        <taxon>Ecdysozoa</taxon>
        <taxon>Arthropoda</taxon>
        <taxon>Chelicerata</taxon>
        <taxon>Arachnida</taxon>
        <taxon>Araneae</taxon>
        <taxon>Araneomorphae</taxon>
        <taxon>Entelegynae</taxon>
        <taxon>Araneoidea</taxon>
        <taxon>Nephilidae</taxon>
        <taxon>Nephila</taxon>
    </lineage>
</organism>
<evidence type="ECO:0000259" key="1">
    <source>
        <dbReference type="Pfam" id="PF00089"/>
    </source>
</evidence>
<feature type="domain" description="Peptidase S1" evidence="1">
    <location>
        <begin position="18"/>
        <end position="78"/>
    </location>
</feature>
<evidence type="ECO:0000313" key="3">
    <source>
        <dbReference type="Proteomes" id="UP000887013"/>
    </source>
</evidence>
<dbReference type="Pfam" id="PF00089">
    <property type="entry name" value="Trypsin"/>
    <property type="match status" value="1"/>
</dbReference>
<gene>
    <name evidence="2" type="ORF">NPIL_681051</name>
</gene>
<dbReference type="Gene3D" id="2.40.10.10">
    <property type="entry name" value="Trypsin-like serine proteases"/>
    <property type="match status" value="1"/>
</dbReference>